<organism evidence="1 2">
    <name type="scientific">Hyalomma asiaticum</name>
    <name type="common">Tick</name>
    <dbReference type="NCBI Taxonomy" id="266040"/>
    <lineage>
        <taxon>Eukaryota</taxon>
        <taxon>Metazoa</taxon>
        <taxon>Ecdysozoa</taxon>
        <taxon>Arthropoda</taxon>
        <taxon>Chelicerata</taxon>
        <taxon>Arachnida</taxon>
        <taxon>Acari</taxon>
        <taxon>Parasitiformes</taxon>
        <taxon>Ixodida</taxon>
        <taxon>Ixodoidea</taxon>
        <taxon>Ixodidae</taxon>
        <taxon>Hyalomminae</taxon>
        <taxon>Hyalomma</taxon>
    </lineage>
</organism>
<dbReference type="EMBL" id="CM023485">
    <property type="protein sequence ID" value="KAH6930482.1"/>
    <property type="molecule type" value="Genomic_DNA"/>
</dbReference>
<sequence>MQRTRDIEPITLQERCCNEDNGVMITNTCMPGWPKLVEMSSHWLERDQSGPGAERALSKENVAAAVTGEPTPPLRPLVRQGSVAGKRLSRAPSCVLPISLRNSAWNLADGGGALRSRRADSTVSQCGTTALKQFASSRRPSQRQEWPQADDEETSSTSTAAPTPRYGAVSGGVVQKLLSASSLGMSKPTAIAKTSAMRQTHLGRETMVLSRRTSSFGQGYFLPDASARESRSVAKLILIVAVAMVFAVFLCLLLVKVYVMSGTAVKNQCTTQSCASYSSLLLYTINKSVDPCHSFTRFVCDGWTQKQPLSVEETHFVDVLDRLRESALSADIPASGQNEEQRALALFLSCDDVRQGK</sequence>
<evidence type="ECO:0000313" key="1">
    <source>
        <dbReference type="EMBL" id="KAH6930482.1"/>
    </source>
</evidence>
<evidence type="ECO:0000313" key="2">
    <source>
        <dbReference type="Proteomes" id="UP000821845"/>
    </source>
</evidence>
<dbReference type="Proteomes" id="UP000821845">
    <property type="component" value="Chromosome 5"/>
</dbReference>
<proteinExistence type="predicted"/>
<comment type="caution">
    <text evidence="1">The sequence shown here is derived from an EMBL/GenBank/DDBJ whole genome shotgun (WGS) entry which is preliminary data.</text>
</comment>
<reference evidence="1" key="1">
    <citation type="submission" date="2020-05" db="EMBL/GenBank/DDBJ databases">
        <title>Large-scale comparative analyses of tick genomes elucidate their genetic diversity and vector capacities.</title>
        <authorList>
            <person name="Jia N."/>
            <person name="Wang J."/>
            <person name="Shi W."/>
            <person name="Du L."/>
            <person name="Sun Y."/>
            <person name="Zhan W."/>
            <person name="Jiang J."/>
            <person name="Wang Q."/>
            <person name="Zhang B."/>
            <person name="Ji P."/>
            <person name="Sakyi L.B."/>
            <person name="Cui X."/>
            <person name="Yuan T."/>
            <person name="Jiang B."/>
            <person name="Yang W."/>
            <person name="Lam T.T.-Y."/>
            <person name="Chang Q."/>
            <person name="Ding S."/>
            <person name="Wang X."/>
            <person name="Zhu J."/>
            <person name="Ruan X."/>
            <person name="Zhao L."/>
            <person name="Wei J."/>
            <person name="Que T."/>
            <person name="Du C."/>
            <person name="Cheng J."/>
            <person name="Dai P."/>
            <person name="Han X."/>
            <person name="Huang E."/>
            <person name="Gao Y."/>
            <person name="Liu J."/>
            <person name="Shao H."/>
            <person name="Ye R."/>
            <person name="Li L."/>
            <person name="Wei W."/>
            <person name="Wang X."/>
            <person name="Wang C."/>
            <person name="Yang T."/>
            <person name="Huo Q."/>
            <person name="Li W."/>
            <person name="Guo W."/>
            <person name="Chen H."/>
            <person name="Zhou L."/>
            <person name="Ni X."/>
            <person name="Tian J."/>
            <person name="Zhou Y."/>
            <person name="Sheng Y."/>
            <person name="Liu T."/>
            <person name="Pan Y."/>
            <person name="Xia L."/>
            <person name="Li J."/>
            <person name="Zhao F."/>
            <person name="Cao W."/>
        </authorList>
    </citation>
    <scope>NUCLEOTIDE SEQUENCE</scope>
    <source>
        <strain evidence="1">Hyas-2018</strain>
    </source>
</reference>
<keyword evidence="2" id="KW-1185">Reference proteome</keyword>
<protein>
    <submittedName>
        <fullName evidence="1">Uncharacterized protein</fullName>
    </submittedName>
</protein>
<accession>A0ACB7S5M7</accession>
<name>A0ACB7S5M7_HYAAI</name>
<gene>
    <name evidence="1" type="ORF">HPB50_014076</name>
</gene>